<keyword evidence="2" id="KW-1185">Reference proteome</keyword>
<reference evidence="1 2" key="2">
    <citation type="journal article" date="2011" name="Stand. Genomic Sci.">
        <title>Complete genome sequence of Ferroglobus placidus AEDII12DO.</title>
        <authorList>
            <person name="Anderson I."/>
            <person name="Risso C."/>
            <person name="Holmes D."/>
            <person name="Lucas S."/>
            <person name="Copeland A."/>
            <person name="Lapidus A."/>
            <person name="Cheng J.F."/>
            <person name="Bruce D."/>
            <person name="Goodwin L."/>
            <person name="Pitluck S."/>
            <person name="Saunders E."/>
            <person name="Brettin T."/>
            <person name="Detter J.C."/>
            <person name="Han C."/>
            <person name="Tapia R."/>
            <person name="Larimer F."/>
            <person name="Land M."/>
            <person name="Hauser L."/>
            <person name="Woyke T."/>
            <person name="Lovley D."/>
            <person name="Kyrpides N."/>
            <person name="Ivanova N."/>
        </authorList>
    </citation>
    <scope>NUCLEOTIDE SEQUENCE [LARGE SCALE GENOMIC DNA]</scope>
    <source>
        <strain evidence="2">DSM 10642 / AEDII12DO</strain>
    </source>
</reference>
<name>D3S349_FERPA</name>
<dbReference type="PaxDb" id="589924-Ferp_0508"/>
<dbReference type="KEGG" id="fpl:Ferp_0508"/>
<dbReference type="STRING" id="589924.Ferp_0508"/>
<dbReference type="EMBL" id="CP001899">
    <property type="protein sequence ID" value="ADC64682.1"/>
    <property type="molecule type" value="Genomic_DNA"/>
</dbReference>
<dbReference type="Proteomes" id="UP000002613">
    <property type="component" value="Chromosome"/>
</dbReference>
<gene>
    <name evidence="1" type="ordered locus">Ferp_0508</name>
</gene>
<dbReference type="RefSeq" id="WP_012965028.1">
    <property type="nucleotide sequence ID" value="NC_013849.1"/>
</dbReference>
<organism evidence="1 2">
    <name type="scientific">Ferroglobus placidus (strain DSM 10642 / AEDII12DO)</name>
    <dbReference type="NCBI Taxonomy" id="589924"/>
    <lineage>
        <taxon>Archaea</taxon>
        <taxon>Methanobacteriati</taxon>
        <taxon>Methanobacteriota</taxon>
        <taxon>Archaeoglobi</taxon>
        <taxon>Archaeoglobales</taxon>
        <taxon>Archaeoglobaceae</taxon>
        <taxon>Ferroglobus</taxon>
    </lineage>
</organism>
<protein>
    <submittedName>
        <fullName evidence="1">Uncharacterized protein</fullName>
    </submittedName>
</protein>
<dbReference type="GeneID" id="8778009"/>
<dbReference type="AlphaFoldDB" id="D3S349"/>
<accession>D3S349</accession>
<proteinExistence type="predicted"/>
<reference evidence="2" key="1">
    <citation type="submission" date="2010-02" db="EMBL/GenBank/DDBJ databases">
        <title>Complete sequence of Ferroglobus placidus DSM 10642.</title>
        <authorList>
            <consortium name="US DOE Joint Genome Institute"/>
            <person name="Lucas S."/>
            <person name="Copeland A."/>
            <person name="Lapidus A."/>
            <person name="Cheng J.-F."/>
            <person name="Bruce D."/>
            <person name="Goodwin L."/>
            <person name="Pitluck S."/>
            <person name="Saunders E."/>
            <person name="Brettin T."/>
            <person name="Detter J.C."/>
            <person name="Han C."/>
            <person name="Tapia R."/>
            <person name="Larimer F."/>
            <person name="Land M."/>
            <person name="Hauser L."/>
            <person name="Kyrpides N."/>
            <person name="Ivanova N."/>
            <person name="Holmes D."/>
            <person name="Lovley D."/>
            <person name="Kyrpides N."/>
            <person name="Anderson I.J."/>
            <person name="Woyke T."/>
        </authorList>
    </citation>
    <scope>NUCLEOTIDE SEQUENCE [LARGE SCALE GENOMIC DNA]</scope>
    <source>
        <strain evidence="2">DSM 10642 / AEDII12DO</strain>
    </source>
</reference>
<evidence type="ECO:0000313" key="2">
    <source>
        <dbReference type="Proteomes" id="UP000002613"/>
    </source>
</evidence>
<dbReference type="HOGENOM" id="CLU_2216945_0_0_2"/>
<sequence length="106" mass="11903">MPKLAKSKLVRINAARKAARRVERVEKDGEASRGKRVEMDGSVDGPVEIPVNGYSIYHFPNLNLFVKVRYETWLTAKGYQPSESSLKKVTPEFVSKVLAAKIEGRL</sequence>
<evidence type="ECO:0000313" key="1">
    <source>
        <dbReference type="EMBL" id="ADC64682.1"/>
    </source>
</evidence>